<protein>
    <submittedName>
        <fullName evidence="2">META domain-containing protein</fullName>
    </submittedName>
</protein>
<dbReference type="RefSeq" id="WP_110344887.1">
    <property type="nucleotide sequence ID" value="NZ_QJHL01000001.1"/>
</dbReference>
<dbReference type="AlphaFoldDB" id="A0A2V4C3J8"/>
<dbReference type="PROSITE" id="PS51257">
    <property type="entry name" value="PROKAR_LIPOPROTEIN"/>
    <property type="match status" value="1"/>
</dbReference>
<dbReference type="InterPro" id="IPR005184">
    <property type="entry name" value="DUF306_Meta_HslJ"/>
</dbReference>
<evidence type="ECO:0000313" key="3">
    <source>
        <dbReference type="Proteomes" id="UP000247681"/>
    </source>
</evidence>
<gene>
    <name evidence="2" type="ORF">DMB68_01360</name>
</gene>
<organism evidence="2 3">
    <name type="scientific">Flavobacterium hydrophilum</name>
    <dbReference type="NCBI Taxonomy" id="2211445"/>
    <lineage>
        <taxon>Bacteria</taxon>
        <taxon>Pseudomonadati</taxon>
        <taxon>Bacteroidota</taxon>
        <taxon>Flavobacteriia</taxon>
        <taxon>Flavobacteriales</taxon>
        <taxon>Flavobacteriaceae</taxon>
        <taxon>Flavobacterium</taxon>
    </lineage>
</organism>
<evidence type="ECO:0000259" key="1">
    <source>
        <dbReference type="Pfam" id="PF03724"/>
    </source>
</evidence>
<accession>A0A2V4C3J8</accession>
<dbReference type="InterPro" id="IPR038670">
    <property type="entry name" value="HslJ-like_sf"/>
</dbReference>
<comment type="caution">
    <text evidence="2">The sequence shown here is derived from an EMBL/GenBank/DDBJ whole genome shotgun (WGS) entry which is preliminary data.</text>
</comment>
<dbReference type="EMBL" id="QJHL01000001">
    <property type="protein sequence ID" value="PXY45868.1"/>
    <property type="molecule type" value="Genomic_DNA"/>
</dbReference>
<sequence>MIKNIFILILFSFLLTSCNVFKCKKKDAVSKLEGAWELTYITGPRIAFEGLYPNKKPNINFNTKENVVSGNNSCNSYTGKLEVKENKIDFTGPMVSTKMMCLDGQGEQVFMNTLSKVTSYTISDDGKTLNLISGDIETMRFNKK</sequence>
<name>A0A2V4C3J8_9FLAO</name>
<dbReference type="PANTHER" id="PTHR35535:SF1">
    <property type="entry name" value="HEAT SHOCK PROTEIN HSLJ"/>
    <property type="match status" value="1"/>
</dbReference>
<dbReference type="OrthoDB" id="880459at2"/>
<evidence type="ECO:0000313" key="2">
    <source>
        <dbReference type="EMBL" id="PXY45868.1"/>
    </source>
</evidence>
<reference evidence="2 3" key="1">
    <citation type="submission" date="2018-05" db="EMBL/GenBank/DDBJ databases">
        <title>Flavobacterium sp. strain IMCC34758, incomplete genome.</title>
        <authorList>
            <person name="Joung Y."/>
        </authorList>
    </citation>
    <scope>NUCLEOTIDE SEQUENCE [LARGE SCALE GENOMIC DNA]</scope>
    <source>
        <strain evidence="2 3">IMCC34758</strain>
    </source>
</reference>
<dbReference type="Proteomes" id="UP000247681">
    <property type="component" value="Unassembled WGS sequence"/>
</dbReference>
<proteinExistence type="predicted"/>
<keyword evidence="3" id="KW-1185">Reference proteome</keyword>
<dbReference type="InterPro" id="IPR053147">
    <property type="entry name" value="Hsp_HslJ-like"/>
</dbReference>
<dbReference type="Pfam" id="PF03724">
    <property type="entry name" value="META"/>
    <property type="match status" value="1"/>
</dbReference>
<dbReference type="Gene3D" id="2.40.128.270">
    <property type="match status" value="1"/>
</dbReference>
<feature type="domain" description="DUF306" evidence="1">
    <location>
        <begin position="32"/>
        <end position="141"/>
    </location>
</feature>
<dbReference type="PANTHER" id="PTHR35535">
    <property type="entry name" value="HEAT SHOCK PROTEIN HSLJ"/>
    <property type="match status" value="1"/>
</dbReference>